<dbReference type="InterPro" id="IPR035994">
    <property type="entry name" value="Nucleoside_phosphorylase_sf"/>
</dbReference>
<dbReference type="GO" id="GO:0009116">
    <property type="term" value="P:nucleoside metabolic process"/>
    <property type="evidence" value="ECO:0007669"/>
    <property type="project" value="InterPro"/>
</dbReference>
<evidence type="ECO:0008006" key="3">
    <source>
        <dbReference type="Google" id="ProtNLM"/>
    </source>
</evidence>
<dbReference type="OrthoDB" id="1577640at2759"/>
<dbReference type="PANTHER" id="PTHR46082">
    <property type="entry name" value="ATP/GTP-BINDING PROTEIN-RELATED"/>
    <property type="match status" value="1"/>
</dbReference>
<dbReference type="EMBL" id="SPUK01000036">
    <property type="protein sequence ID" value="TQV90112.1"/>
    <property type="molecule type" value="Genomic_DNA"/>
</dbReference>
<dbReference type="SUPFAM" id="SSF53167">
    <property type="entry name" value="Purine and uridine phosphorylases"/>
    <property type="match status" value="1"/>
</dbReference>
<gene>
    <name evidence="1" type="ORF">IF1G_11221</name>
</gene>
<evidence type="ECO:0000313" key="2">
    <source>
        <dbReference type="Proteomes" id="UP000315783"/>
    </source>
</evidence>
<name>A0A545VIQ6_9HYPO</name>
<dbReference type="GO" id="GO:0003824">
    <property type="term" value="F:catalytic activity"/>
    <property type="evidence" value="ECO:0007669"/>
    <property type="project" value="InterPro"/>
</dbReference>
<dbReference type="AlphaFoldDB" id="A0A545VIQ6"/>
<protein>
    <recommendedName>
        <fullName evidence="3">Nucleoside phosphorylase domain-containing protein</fullName>
    </recommendedName>
</protein>
<proteinExistence type="predicted"/>
<reference evidence="1 2" key="1">
    <citation type="journal article" date="2019" name="Appl. Microbiol. Biotechnol.">
        <title>Genome sequence of Isaria javanica and comparative genome analysis insights into family S53 peptidase evolution in fungal entomopathogens.</title>
        <authorList>
            <person name="Lin R."/>
            <person name="Zhang X."/>
            <person name="Xin B."/>
            <person name="Zou M."/>
            <person name="Gao Y."/>
            <person name="Qin F."/>
            <person name="Hu Q."/>
            <person name="Xie B."/>
            <person name="Cheng X."/>
        </authorList>
    </citation>
    <scope>NUCLEOTIDE SEQUENCE [LARGE SCALE GENOMIC DNA]</scope>
    <source>
        <strain evidence="1 2">IJ1G</strain>
    </source>
</reference>
<keyword evidence="2" id="KW-1185">Reference proteome</keyword>
<accession>A0A545VIQ6</accession>
<dbReference type="InterPro" id="IPR053137">
    <property type="entry name" value="NLR-like"/>
</dbReference>
<sequence length="154" mass="17164">MAATKPRDRAEFRIAIICALPREADPVTLLFDEFWDNDGDVFSRAKGDTNKYITERLGIHNVVLVTAPAMGTTNAASTATCLRLSFPSWPCLLESGEIPEVDGRDVFLGDIVISRTLIQFDYGRQYLGRSVVKKNIDDTLDRANKETRSLVLGR</sequence>
<dbReference type="Gene3D" id="3.40.50.1580">
    <property type="entry name" value="Nucleoside phosphorylase domain"/>
    <property type="match status" value="1"/>
</dbReference>
<comment type="caution">
    <text evidence="1">The sequence shown here is derived from an EMBL/GenBank/DDBJ whole genome shotgun (WGS) entry which is preliminary data.</text>
</comment>
<dbReference type="Proteomes" id="UP000315783">
    <property type="component" value="Unassembled WGS sequence"/>
</dbReference>
<organism evidence="1 2">
    <name type="scientific">Cordyceps javanica</name>
    <dbReference type="NCBI Taxonomy" id="43265"/>
    <lineage>
        <taxon>Eukaryota</taxon>
        <taxon>Fungi</taxon>
        <taxon>Dikarya</taxon>
        <taxon>Ascomycota</taxon>
        <taxon>Pezizomycotina</taxon>
        <taxon>Sordariomycetes</taxon>
        <taxon>Hypocreomycetidae</taxon>
        <taxon>Hypocreales</taxon>
        <taxon>Cordycipitaceae</taxon>
        <taxon>Cordyceps</taxon>
    </lineage>
</organism>
<evidence type="ECO:0000313" key="1">
    <source>
        <dbReference type="EMBL" id="TQV90112.1"/>
    </source>
</evidence>
<dbReference type="PANTHER" id="PTHR46082:SF6">
    <property type="entry name" value="AAA+ ATPASE DOMAIN-CONTAINING PROTEIN-RELATED"/>
    <property type="match status" value="1"/>
</dbReference>
<dbReference type="STRING" id="43265.A0A545VIQ6"/>